<dbReference type="EMBL" id="CACRTE010000034">
    <property type="protein sequence ID" value="VYT42574.1"/>
    <property type="molecule type" value="Genomic_DNA"/>
</dbReference>
<keyword evidence="1" id="KW-0175">Coiled coil</keyword>
<evidence type="ECO:0000259" key="2">
    <source>
        <dbReference type="Pfam" id="PF03432"/>
    </source>
</evidence>
<organism evidence="3">
    <name type="scientific">Clostridium innocuum</name>
    <dbReference type="NCBI Taxonomy" id="1522"/>
    <lineage>
        <taxon>Bacteria</taxon>
        <taxon>Bacillati</taxon>
        <taxon>Bacillota</taxon>
        <taxon>Clostridia</taxon>
        <taxon>Eubacteriales</taxon>
        <taxon>Clostridiaceae</taxon>
        <taxon>Clostridium</taxon>
    </lineage>
</organism>
<reference evidence="3" key="1">
    <citation type="submission" date="2019-11" db="EMBL/GenBank/DDBJ databases">
        <authorList>
            <person name="Feng L."/>
        </authorList>
    </citation>
    <scope>NUCLEOTIDE SEQUENCE</scope>
    <source>
        <strain evidence="3">CinnocuumLFYP12</strain>
    </source>
</reference>
<sequence>MIKAVTSIWAIRDRLDNVIKYVEDEKKTMQTVLDYISQDNKVKQKKYVTCLNCDAFNPLKSMQMTKKLFHDHKRIVAFHGYQSFKIDEVDANIAHEIGVKLAQKVFGNRFEVIVTTHLDKDHIHNHILINSTSFVDGKRFCNTKKDYWNMRNASDELCKEYGLSIIVDPSYDSKKMNYHVMKTYMNDIKKDIDALIRESNCIKDLKDNMKKKGYEFDRIDEIDVIYHPYCNEPIYLKSLGERYHLDEIEERLTDKWILPQNVEHTKSYYQCKEYYQLHRRKKLPKLAGIHVAYLISINILPTRKQHISKEARQALKKMDQYSREIELLAKNKIEDIGQLNNYQQQKQDELNDLLKQRQGCYYQRQRARTMDEKEEWSARAKLFTPEIKKLRLQIKACENIRNRSFDKDIERIAQKKIKQRDAR</sequence>
<protein>
    <submittedName>
        <fullName evidence="3">Relaxase/Mobilisation nuclease domain protein</fullName>
    </submittedName>
</protein>
<dbReference type="Pfam" id="PF03432">
    <property type="entry name" value="Relaxase"/>
    <property type="match status" value="1"/>
</dbReference>
<dbReference type="AlphaFoldDB" id="A0A6N2WIJ3"/>
<proteinExistence type="predicted"/>
<feature type="coiled-coil region" evidence="1">
    <location>
        <begin position="304"/>
        <end position="331"/>
    </location>
</feature>
<gene>
    <name evidence="3" type="ORF">CILFYP12_00056</name>
</gene>
<dbReference type="InterPro" id="IPR005094">
    <property type="entry name" value="Endonuclease_MobA/VirD2"/>
</dbReference>
<feature type="domain" description="MobA/VirD2-like nuclease" evidence="2">
    <location>
        <begin position="35"/>
        <end position="163"/>
    </location>
</feature>
<evidence type="ECO:0000256" key="1">
    <source>
        <dbReference type="SAM" id="Coils"/>
    </source>
</evidence>
<name>A0A6N2WIJ3_CLOIN</name>
<accession>A0A6N2WIJ3</accession>
<dbReference type="RefSeq" id="WP_422108531.1">
    <property type="nucleotide sequence ID" value="NZ_CACRTE010000034.1"/>
</dbReference>
<evidence type="ECO:0000313" key="3">
    <source>
        <dbReference type="EMBL" id="VYT42574.1"/>
    </source>
</evidence>